<dbReference type="AlphaFoldDB" id="A0A8M1F984"/>
<reference evidence="3" key="1">
    <citation type="submission" date="2025-08" db="UniProtKB">
        <authorList>
            <consortium name="RefSeq"/>
        </authorList>
    </citation>
    <scope>IDENTIFICATION</scope>
    <source>
        <tissue evidence="3">Whole blood</tissue>
    </source>
</reference>
<protein>
    <submittedName>
        <fullName evidence="3">Plakophilin-4-like</fullName>
    </submittedName>
</protein>
<sequence>MSSQQSTLTYQRNNYALNTRATCMEPYRPIRHRVQESNGNRLQHATPADAGTTRSPSIDGTQKDPREFAWHDPKLPEVIHMLQPPSHQLRQMRRPTYNTCALATTKYRWRCTGKEESSIFLDEFCKSGGML</sequence>
<proteinExistence type="predicted"/>
<organism evidence="2 3">
    <name type="scientific">Ursus maritimus</name>
    <name type="common">Polar bear</name>
    <name type="synonym">Thalarctos maritimus</name>
    <dbReference type="NCBI Taxonomy" id="29073"/>
    <lineage>
        <taxon>Eukaryota</taxon>
        <taxon>Metazoa</taxon>
        <taxon>Chordata</taxon>
        <taxon>Craniata</taxon>
        <taxon>Vertebrata</taxon>
        <taxon>Euteleostomi</taxon>
        <taxon>Mammalia</taxon>
        <taxon>Eutheria</taxon>
        <taxon>Laurasiatheria</taxon>
        <taxon>Carnivora</taxon>
        <taxon>Caniformia</taxon>
        <taxon>Ursidae</taxon>
        <taxon>Ursus</taxon>
    </lineage>
</organism>
<dbReference type="KEGG" id="umr:121100758"/>
<feature type="region of interest" description="Disordered" evidence="1">
    <location>
        <begin position="30"/>
        <end position="67"/>
    </location>
</feature>
<name>A0A8M1F984_URSMA</name>
<keyword evidence="2" id="KW-1185">Reference proteome</keyword>
<evidence type="ECO:0000256" key="1">
    <source>
        <dbReference type="SAM" id="MobiDB-lite"/>
    </source>
</evidence>
<evidence type="ECO:0000313" key="3">
    <source>
        <dbReference type="RefSeq" id="XP_040478432.1"/>
    </source>
</evidence>
<dbReference type="Proteomes" id="UP000261680">
    <property type="component" value="Unplaced"/>
</dbReference>
<accession>A0A8M1F984</accession>
<evidence type="ECO:0000313" key="2">
    <source>
        <dbReference type="Proteomes" id="UP000261680"/>
    </source>
</evidence>
<dbReference type="GeneID" id="121100758"/>
<dbReference type="RefSeq" id="XP_040478432.1">
    <property type="nucleotide sequence ID" value="XM_040622498.1"/>
</dbReference>
<dbReference type="OrthoDB" id="3245100at2759"/>
<gene>
    <name evidence="3" type="primary">LOC121100758</name>
</gene>